<dbReference type="EMBL" id="JWIN03000016">
    <property type="protein sequence ID" value="KAB1265743.1"/>
    <property type="molecule type" value="Genomic_DNA"/>
</dbReference>
<keyword evidence="1" id="KW-0853">WD repeat</keyword>
<evidence type="ECO:0000313" key="5">
    <source>
        <dbReference type="EMBL" id="KAB1265743.1"/>
    </source>
</evidence>
<dbReference type="PANTHER" id="PTHR19872:SF7">
    <property type="entry name" value="F-BOX AND WD REPEAT DOMAIN CONTAINING PROTEIN 10B-RELATED"/>
    <property type="match status" value="1"/>
</dbReference>
<evidence type="ECO:0000313" key="6">
    <source>
        <dbReference type="Proteomes" id="UP000299084"/>
    </source>
</evidence>
<feature type="domain" description="F-box" evidence="4">
    <location>
        <begin position="313"/>
        <end position="362"/>
    </location>
</feature>
<evidence type="ECO:0000259" key="4">
    <source>
        <dbReference type="PROSITE" id="PS50181"/>
    </source>
</evidence>
<organism evidence="5 6">
    <name type="scientific">Camelus dromedarius</name>
    <name type="common">Dromedary</name>
    <name type="synonym">Arabian camel</name>
    <dbReference type="NCBI Taxonomy" id="9838"/>
    <lineage>
        <taxon>Eukaryota</taxon>
        <taxon>Metazoa</taxon>
        <taxon>Chordata</taxon>
        <taxon>Craniata</taxon>
        <taxon>Vertebrata</taxon>
        <taxon>Euteleostomi</taxon>
        <taxon>Mammalia</taxon>
        <taxon>Eutheria</taxon>
        <taxon>Laurasiatheria</taxon>
        <taxon>Artiodactyla</taxon>
        <taxon>Tylopoda</taxon>
        <taxon>Camelidae</taxon>
        <taxon>Camelus</taxon>
    </lineage>
</organism>
<keyword evidence="2" id="KW-0677">Repeat</keyword>
<accession>A0A5N4D3P3</accession>
<dbReference type="InterPro" id="IPR001810">
    <property type="entry name" value="F-box_dom"/>
</dbReference>
<dbReference type="AlphaFoldDB" id="A0A5N4D3P3"/>
<name>A0A5N4D3P3_CAMDR</name>
<dbReference type="InterPro" id="IPR051075">
    <property type="entry name" value="SCF_subunit_WD-repeat"/>
</dbReference>
<evidence type="ECO:0000256" key="2">
    <source>
        <dbReference type="ARBA" id="ARBA00022737"/>
    </source>
</evidence>
<evidence type="ECO:0000256" key="3">
    <source>
        <dbReference type="SAM" id="MobiDB-lite"/>
    </source>
</evidence>
<sequence>MENLESRLRNAPYFRCERGNDSVPVCQKCEACVLAWKVFSTKEWFRRVGEVSRRRFLVSVLAQLDSSYLLHYFQNILQTTQGKDFVYHRSRVNVSKKEGRVVKSSLNQVLDKTMEQEMREILRWFGNSSHRTKASYTLLLLQMCDPKLLLTAANVIGALFLREQDTASGFGHDASKVFFFPEKGCSPTPPCEASQVCGAGRTRDTDFPLSTKTSGKAGLQEIMPGGAAAAGKPACRKDAAGSDTGVPVDHPNRAPFSGFSLEGQWKSSLQCTSKMNRLFSGKARVSKAGSAPDDLPVDLHAVRELSSGVSRYRDFIRHLPVHLSKRILSMLDKNSLNRCASVSRHWAALVQQVRADLSTHNFIQHQIAFLQGSYTRGIDPHYANKVSIPVPKVVDDGKRLRVKNQKWKLRMKSDYNLWTAYQSQETQQVQMEERNVFCGTYNIRILSDT</sequence>
<reference evidence="5 6" key="1">
    <citation type="journal article" date="2019" name="Mol. Ecol. Resour.">
        <title>Improving Illumina assemblies with Hi-C and long reads: an example with the North African dromedary.</title>
        <authorList>
            <person name="Elbers J.P."/>
            <person name="Rogers M.F."/>
            <person name="Perelman P.L."/>
            <person name="Proskuryakova A.A."/>
            <person name="Serdyukova N.A."/>
            <person name="Johnson W.E."/>
            <person name="Horin P."/>
            <person name="Corander J."/>
            <person name="Murphy D."/>
            <person name="Burger P.A."/>
        </authorList>
    </citation>
    <scope>NUCLEOTIDE SEQUENCE [LARGE SCALE GENOMIC DNA]</scope>
    <source>
        <strain evidence="5">Drom800</strain>
        <tissue evidence="5">Blood</tissue>
    </source>
</reference>
<proteinExistence type="predicted"/>
<dbReference type="Pfam" id="PF12937">
    <property type="entry name" value="F-box-like"/>
    <property type="match status" value="1"/>
</dbReference>
<comment type="caution">
    <text evidence="5">The sequence shown here is derived from an EMBL/GenBank/DDBJ whole genome shotgun (WGS) entry which is preliminary data.</text>
</comment>
<dbReference type="PANTHER" id="PTHR19872">
    <property type="entry name" value="UBIQUITIN LIGASE SPECIFICITY FACTOR/HREP PROTEIN"/>
    <property type="match status" value="1"/>
</dbReference>
<feature type="region of interest" description="Disordered" evidence="3">
    <location>
        <begin position="228"/>
        <end position="251"/>
    </location>
</feature>
<protein>
    <submittedName>
        <fullName evidence="5">F-box/WD repeat-containing protein 10</fullName>
    </submittedName>
</protein>
<dbReference type="InterPro" id="IPR036047">
    <property type="entry name" value="F-box-like_dom_sf"/>
</dbReference>
<dbReference type="Gene3D" id="1.20.1280.50">
    <property type="match status" value="1"/>
</dbReference>
<gene>
    <name evidence="5" type="ORF">Cadr_000018529</name>
</gene>
<dbReference type="Proteomes" id="UP000299084">
    <property type="component" value="Unassembled WGS sequence"/>
</dbReference>
<evidence type="ECO:0000256" key="1">
    <source>
        <dbReference type="ARBA" id="ARBA00022574"/>
    </source>
</evidence>
<keyword evidence="6" id="KW-1185">Reference proteome</keyword>
<dbReference type="CDD" id="cd22136">
    <property type="entry name" value="F-box_FBXW10"/>
    <property type="match status" value="1"/>
</dbReference>
<dbReference type="SUPFAM" id="SSF81383">
    <property type="entry name" value="F-box domain"/>
    <property type="match status" value="1"/>
</dbReference>
<dbReference type="PROSITE" id="PS50181">
    <property type="entry name" value="FBOX"/>
    <property type="match status" value="1"/>
</dbReference>